<dbReference type="InterPro" id="IPR020843">
    <property type="entry name" value="ER"/>
</dbReference>
<dbReference type="HOGENOM" id="CLU_026673_20_1_1"/>
<evidence type="ECO:0000256" key="2">
    <source>
        <dbReference type="ARBA" id="ARBA00008072"/>
    </source>
</evidence>
<dbReference type="Pfam" id="PF00107">
    <property type="entry name" value="ADH_zinc_N"/>
    <property type="match status" value="1"/>
</dbReference>
<dbReference type="GO" id="GO:0004022">
    <property type="term" value="F:alcohol dehydrogenase (NAD+) activity"/>
    <property type="evidence" value="ECO:0007669"/>
    <property type="project" value="TreeGrafter"/>
</dbReference>
<dbReference type="InterPro" id="IPR013149">
    <property type="entry name" value="ADH-like_C"/>
</dbReference>
<dbReference type="SUPFAM" id="SSF50129">
    <property type="entry name" value="GroES-like"/>
    <property type="match status" value="1"/>
</dbReference>
<dbReference type="InterPro" id="IPR036291">
    <property type="entry name" value="NAD(P)-bd_dom_sf"/>
</dbReference>
<comment type="cofactor">
    <cofactor evidence="1">
        <name>Zn(2+)</name>
        <dbReference type="ChEBI" id="CHEBI:29105"/>
    </cofactor>
</comment>
<comment type="caution">
    <text evidence="7">The sequence shown here is derived from an EMBL/GenBank/DDBJ whole genome shotgun (WGS) entry which is preliminary data.</text>
</comment>
<keyword evidence="5" id="KW-0560">Oxidoreductase</keyword>
<dbReference type="SUPFAM" id="SSF51735">
    <property type="entry name" value="NAD(P)-binding Rossmann-fold domains"/>
    <property type="match status" value="1"/>
</dbReference>
<dbReference type="PANTHER" id="PTHR42940">
    <property type="entry name" value="ALCOHOL DEHYDROGENASE 1-RELATED"/>
    <property type="match status" value="1"/>
</dbReference>
<dbReference type="Proteomes" id="UP000018001">
    <property type="component" value="Unassembled WGS sequence"/>
</dbReference>
<dbReference type="OrthoDB" id="1560166at2759"/>
<evidence type="ECO:0000256" key="1">
    <source>
        <dbReference type="ARBA" id="ARBA00001947"/>
    </source>
</evidence>
<evidence type="ECO:0000313" key="7">
    <source>
        <dbReference type="EMBL" id="GAD94672.1"/>
    </source>
</evidence>
<dbReference type="Gene3D" id="3.90.180.10">
    <property type="entry name" value="Medium-chain alcohol dehydrogenases, catalytic domain"/>
    <property type="match status" value="1"/>
</dbReference>
<dbReference type="GO" id="GO:0046872">
    <property type="term" value="F:metal ion binding"/>
    <property type="evidence" value="ECO:0007669"/>
    <property type="project" value="UniProtKB-KW"/>
</dbReference>
<keyword evidence="4" id="KW-0862">Zinc</keyword>
<sequence length="355" mass="37644">MDPSLPNTYKAIQCAKPNGSWDIVTIPLHPPAPKEVLVRVHASGICNSDHFLKDGTWPGTQYPRVPGHEVIGRIAAVGTELLETPTIKSRLRIGGLVGVGWRGGVCNRCDDCRKGEFWTCTNANDTGFTIDGGHAEYIYVPDTGLVHIPEEVLKTASYAELAPLCCAGTTAFGAINTSKWSPGDICLVQGLGGIGHLVVQYASKLGMKVYVTSSGGSKRDLALSLGATEHIDSSKTNVVEYIQSLGGAGLIICTAPYSDVISSVLPAVAKNGTITLVSAATDGPIQVSNLLLNMSRATLRGYACGCASDTEQCIKYSALGNVKAMVKEFSIDQFTEAYNSVMDNTAVFRNVIVFP</sequence>
<organism evidence="7 8">
    <name type="scientific">Byssochlamys spectabilis (strain No. 5 / NBRC 109023)</name>
    <name type="common">Paecilomyces variotii</name>
    <dbReference type="NCBI Taxonomy" id="1356009"/>
    <lineage>
        <taxon>Eukaryota</taxon>
        <taxon>Fungi</taxon>
        <taxon>Dikarya</taxon>
        <taxon>Ascomycota</taxon>
        <taxon>Pezizomycotina</taxon>
        <taxon>Eurotiomycetes</taxon>
        <taxon>Eurotiomycetidae</taxon>
        <taxon>Eurotiales</taxon>
        <taxon>Thermoascaceae</taxon>
        <taxon>Paecilomyces</taxon>
    </lineage>
</organism>
<name>V5G1E4_BYSSN</name>
<evidence type="ECO:0000256" key="3">
    <source>
        <dbReference type="ARBA" id="ARBA00022723"/>
    </source>
</evidence>
<protein>
    <recommendedName>
        <fullName evidence="6">Enoyl reductase (ER) domain-containing protein</fullName>
    </recommendedName>
</protein>
<dbReference type="EMBL" id="BAUL01000098">
    <property type="protein sequence ID" value="GAD94672.1"/>
    <property type="molecule type" value="Genomic_DNA"/>
</dbReference>
<keyword evidence="8" id="KW-1185">Reference proteome</keyword>
<proteinExistence type="inferred from homology"/>
<accession>V5G1E4</accession>
<dbReference type="InterPro" id="IPR013154">
    <property type="entry name" value="ADH-like_N"/>
</dbReference>
<dbReference type="Pfam" id="PF08240">
    <property type="entry name" value="ADH_N"/>
    <property type="match status" value="1"/>
</dbReference>
<evidence type="ECO:0000256" key="5">
    <source>
        <dbReference type="ARBA" id="ARBA00023002"/>
    </source>
</evidence>
<evidence type="ECO:0000313" key="8">
    <source>
        <dbReference type="Proteomes" id="UP000018001"/>
    </source>
</evidence>
<reference evidence="8" key="1">
    <citation type="journal article" date="2014" name="Genome Announc.">
        <title>Draft genome sequence of the formaldehyde-resistant fungus Byssochlamys spectabilis No. 5 (anamorph Paecilomyces variotii No. 5) (NBRC109023).</title>
        <authorList>
            <person name="Oka T."/>
            <person name="Ekino K."/>
            <person name="Fukuda K."/>
            <person name="Nomura Y."/>
        </authorList>
    </citation>
    <scope>NUCLEOTIDE SEQUENCE [LARGE SCALE GENOMIC DNA]</scope>
    <source>
        <strain evidence="8">No. 5 / NBRC 109023</strain>
    </source>
</reference>
<dbReference type="Gene3D" id="3.40.50.720">
    <property type="entry name" value="NAD(P)-binding Rossmann-like Domain"/>
    <property type="match status" value="1"/>
</dbReference>
<feature type="domain" description="Enoyl reductase (ER)" evidence="6">
    <location>
        <begin position="19"/>
        <end position="352"/>
    </location>
</feature>
<keyword evidence="3" id="KW-0479">Metal-binding</keyword>
<dbReference type="AlphaFoldDB" id="V5G1E4"/>
<comment type="similarity">
    <text evidence="2">Belongs to the zinc-containing alcohol dehydrogenase family.</text>
</comment>
<dbReference type="InterPro" id="IPR011032">
    <property type="entry name" value="GroES-like_sf"/>
</dbReference>
<dbReference type="eggNOG" id="KOG0023">
    <property type="taxonomic scope" value="Eukaryota"/>
</dbReference>
<dbReference type="SMART" id="SM00829">
    <property type="entry name" value="PKS_ER"/>
    <property type="match status" value="1"/>
</dbReference>
<evidence type="ECO:0000256" key="4">
    <source>
        <dbReference type="ARBA" id="ARBA00022833"/>
    </source>
</evidence>
<gene>
    <name evidence="7" type="ORF">PVAR5_3301</name>
</gene>
<dbReference type="GO" id="GO:0005737">
    <property type="term" value="C:cytoplasm"/>
    <property type="evidence" value="ECO:0007669"/>
    <property type="project" value="TreeGrafter"/>
</dbReference>
<dbReference type="InParanoid" id="V5G1E4"/>
<dbReference type="PANTHER" id="PTHR42940:SF7">
    <property type="entry name" value="ALCOHOL DEHYDROGENASE-LIKE N-TERMINAL DOMAIN-CONTAINING PROTEIN"/>
    <property type="match status" value="1"/>
</dbReference>
<evidence type="ECO:0000259" key="6">
    <source>
        <dbReference type="SMART" id="SM00829"/>
    </source>
</evidence>